<feature type="domain" description="HTH tetR-type" evidence="3">
    <location>
        <begin position="12"/>
        <end position="72"/>
    </location>
</feature>
<dbReference type="PROSITE" id="PS50977">
    <property type="entry name" value="HTH_TETR_2"/>
    <property type="match status" value="1"/>
</dbReference>
<evidence type="ECO:0000256" key="1">
    <source>
        <dbReference type="ARBA" id="ARBA00023125"/>
    </source>
</evidence>
<dbReference type="RefSeq" id="WP_380063223.1">
    <property type="nucleotide sequence ID" value="NZ_JBHSEI010000015.1"/>
</dbReference>
<dbReference type="InterPro" id="IPR009057">
    <property type="entry name" value="Homeodomain-like_sf"/>
</dbReference>
<evidence type="ECO:0000259" key="3">
    <source>
        <dbReference type="PROSITE" id="PS50977"/>
    </source>
</evidence>
<dbReference type="PRINTS" id="PR00455">
    <property type="entry name" value="HTHTETR"/>
</dbReference>
<dbReference type="InterPro" id="IPR001647">
    <property type="entry name" value="HTH_TetR"/>
</dbReference>
<dbReference type="Pfam" id="PF00440">
    <property type="entry name" value="TetR_N"/>
    <property type="match status" value="1"/>
</dbReference>
<keyword evidence="5" id="KW-1185">Reference proteome</keyword>
<dbReference type="Pfam" id="PF17938">
    <property type="entry name" value="TetR_C_29"/>
    <property type="match status" value="1"/>
</dbReference>
<comment type="caution">
    <text evidence="4">The sequence shown here is derived from an EMBL/GenBank/DDBJ whole genome shotgun (WGS) entry which is preliminary data.</text>
</comment>
<feature type="DNA-binding region" description="H-T-H motif" evidence="2">
    <location>
        <begin position="35"/>
        <end position="54"/>
    </location>
</feature>
<proteinExistence type="predicted"/>
<keyword evidence="1 2" id="KW-0238">DNA-binding</keyword>
<dbReference type="SUPFAM" id="SSF48498">
    <property type="entry name" value="Tetracyclin repressor-like, C-terminal domain"/>
    <property type="match status" value="1"/>
</dbReference>
<dbReference type="PANTHER" id="PTHR30328">
    <property type="entry name" value="TRANSCRIPTIONAL REPRESSOR"/>
    <property type="match status" value="1"/>
</dbReference>
<dbReference type="InterPro" id="IPR041474">
    <property type="entry name" value="NicS_C"/>
</dbReference>
<organism evidence="4 5">
    <name type="scientific">Deinococcus hohokamensis</name>
    <dbReference type="NCBI Taxonomy" id="309883"/>
    <lineage>
        <taxon>Bacteria</taxon>
        <taxon>Thermotogati</taxon>
        <taxon>Deinococcota</taxon>
        <taxon>Deinococci</taxon>
        <taxon>Deinococcales</taxon>
        <taxon>Deinococcaceae</taxon>
        <taxon>Deinococcus</taxon>
    </lineage>
</organism>
<sequence length="207" mass="22597">MERSDTRSRDVQRTREAILRAATQLFAESGYAATGLQQIADAAGVARATPSYFFRSKAGLWKAVLEEQTRMAAQIAPTAFQLAGRGPDRAALISALVDVTLDFHAAHPEFLRLVQWSELQRNPLINDVTAHHVAVQTAVQAVTAVLDGGALQQEDVRQVVMSVLGLCYAHLIFGQTLAASLTLNVNDPDFQSERRAHLKRLLMAAAH</sequence>
<name>A0ABV9ID18_9DEIO</name>
<dbReference type="Gene3D" id="1.10.357.10">
    <property type="entry name" value="Tetracycline Repressor, domain 2"/>
    <property type="match status" value="1"/>
</dbReference>
<evidence type="ECO:0000313" key="5">
    <source>
        <dbReference type="Proteomes" id="UP001595952"/>
    </source>
</evidence>
<dbReference type="PANTHER" id="PTHR30328:SF54">
    <property type="entry name" value="HTH-TYPE TRANSCRIPTIONAL REPRESSOR SCO4008"/>
    <property type="match status" value="1"/>
</dbReference>
<evidence type="ECO:0000313" key="4">
    <source>
        <dbReference type="EMBL" id="MFC4640241.1"/>
    </source>
</evidence>
<reference evidence="5" key="1">
    <citation type="journal article" date="2019" name="Int. J. Syst. Evol. Microbiol.">
        <title>The Global Catalogue of Microorganisms (GCM) 10K type strain sequencing project: providing services to taxonomists for standard genome sequencing and annotation.</title>
        <authorList>
            <consortium name="The Broad Institute Genomics Platform"/>
            <consortium name="The Broad Institute Genome Sequencing Center for Infectious Disease"/>
            <person name="Wu L."/>
            <person name="Ma J."/>
        </authorList>
    </citation>
    <scope>NUCLEOTIDE SEQUENCE [LARGE SCALE GENOMIC DNA]</scope>
    <source>
        <strain evidence="5">CCUG 55995</strain>
    </source>
</reference>
<protein>
    <submittedName>
        <fullName evidence="4">TetR/AcrR family transcriptional regulator</fullName>
    </submittedName>
</protein>
<dbReference type="InterPro" id="IPR036271">
    <property type="entry name" value="Tet_transcr_reg_TetR-rel_C_sf"/>
</dbReference>
<dbReference type="SUPFAM" id="SSF46689">
    <property type="entry name" value="Homeodomain-like"/>
    <property type="match status" value="1"/>
</dbReference>
<dbReference type="EMBL" id="JBHSEI010000015">
    <property type="protein sequence ID" value="MFC4640241.1"/>
    <property type="molecule type" value="Genomic_DNA"/>
</dbReference>
<accession>A0ABV9ID18</accession>
<dbReference type="Proteomes" id="UP001595952">
    <property type="component" value="Unassembled WGS sequence"/>
</dbReference>
<evidence type="ECO:0000256" key="2">
    <source>
        <dbReference type="PROSITE-ProRule" id="PRU00335"/>
    </source>
</evidence>
<gene>
    <name evidence="4" type="ORF">ACFO0D_18075</name>
</gene>
<dbReference type="InterPro" id="IPR050109">
    <property type="entry name" value="HTH-type_TetR-like_transc_reg"/>
</dbReference>